<keyword evidence="2" id="KW-0285">Flavoprotein</keyword>
<organism evidence="7 8">
    <name type="scientific">Paramarasmius palmivorus</name>
    <dbReference type="NCBI Taxonomy" id="297713"/>
    <lineage>
        <taxon>Eukaryota</taxon>
        <taxon>Fungi</taxon>
        <taxon>Dikarya</taxon>
        <taxon>Basidiomycota</taxon>
        <taxon>Agaricomycotina</taxon>
        <taxon>Agaricomycetes</taxon>
        <taxon>Agaricomycetidae</taxon>
        <taxon>Agaricales</taxon>
        <taxon>Marasmiineae</taxon>
        <taxon>Marasmiaceae</taxon>
        <taxon>Paramarasmius</taxon>
    </lineage>
</organism>
<dbReference type="InterPro" id="IPR036188">
    <property type="entry name" value="FAD/NAD-bd_sf"/>
</dbReference>
<dbReference type="Proteomes" id="UP001383192">
    <property type="component" value="Unassembled WGS sequence"/>
</dbReference>
<reference evidence="7 8" key="1">
    <citation type="submission" date="2024-01" db="EMBL/GenBank/DDBJ databases">
        <title>A draft genome for a cacao thread blight-causing isolate of Paramarasmius palmivorus.</title>
        <authorList>
            <person name="Baruah I.K."/>
            <person name="Bukari Y."/>
            <person name="Amoako-Attah I."/>
            <person name="Meinhardt L.W."/>
            <person name="Bailey B.A."/>
            <person name="Cohen S.P."/>
        </authorList>
    </citation>
    <scope>NUCLEOTIDE SEQUENCE [LARGE SCALE GENOMIC DNA]</scope>
    <source>
        <strain evidence="7 8">GH-12</strain>
    </source>
</reference>
<keyword evidence="3" id="KW-0274">FAD</keyword>
<dbReference type="AlphaFoldDB" id="A0AAW0B5M6"/>
<dbReference type="EMBL" id="JAYKXP010000183">
    <property type="protein sequence ID" value="KAK7020672.1"/>
    <property type="molecule type" value="Genomic_DNA"/>
</dbReference>
<keyword evidence="4" id="KW-0560">Oxidoreductase</keyword>
<sequence>MAYSIPPSHVQILVIGGGPSGSYAASALAREGFEVCVLEASKFPRYHIGESMLPSVAPFLEFIGAKDKIEQHGFMYKPGAAVKFCQSDREGYTDFVDLDPQYKAWNVVRSEFDEILLRHSAESGACIFEETRVNGVDFEGERPVRAHYIQNSKTGSITFDYLVDASGRAGIMSTKYLKNRRMNSSLKNIAYWGYWSGTGQYMPGTLRHNAPWFEALTDESGWSWFIPLHDGTVSVGFVMDQATSNEKKRTSSTTKEHYMDQFKFSPGLRKLIENGQLVVNRGKPDVQSASDYSYSADKYAGKHFRLIGDASGMWRFIHLLGLQKSHSFV</sequence>
<keyword evidence="8" id="KW-1185">Reference proteome</keyword>
<dbReference type="GO" id="GO:0071949">
    <property type="term" value="F:FAD binding"/>
    <property type="evidence" value="ECO:0007669"/>
    <property type="project" value="InterPro"/>
</dbReference>
<evidence type="ECO:0000256" key="5">
    <source>
        <dbReference type="ARBA" id="ARBA00049364"/>
    </source>
</evidence>
<dbReference type="SUPFAM" id="SSF51905">
    <property type="entry name" value="FAD/NAD(P)-binding domain"/>
    <property type="match status" value="1"/>
</dbReference>
<comment type="similarity">
    <text evidence="1">Belongs to the flavin-dependent halogenase family.</text>
</comment>
<name>A0AAW0B5M6_9AGAR</name>
<evidence type="ECO:0000256" key="3">
    <source>
        <dbReference type="ARBA" id="ARBA00022827"/>
    </source>
</evidence>
<dbReference type="PANTHER" id="PTHR43747:SF5">
    <property type="entry name" value="FAD-BINDING DOMAIN-CONTAINING PROTEIN"/>
    <property type="match status" value="1"/>
</dbReference>
<comment type="caution">
    <text evidence="7">The sequence shown here is derived from an EMBL/GenBank/DDBJ whole genome shotgun (WGS) entry which is preliminary data.</text>
</comment>
<dbReference type="GO" id="GO:0140907">
    <property type="term" value="F:flavin-dependent halogenase activity"/>
    <property type="evidence" value="ECO:0007669"/>
    <property type="project" value="UniProtKB-ARBA"/>
</dbReference>
<feature type="domain" description="FAD-binding" evidence="6">
    <location>
        <begin position="10"/>
        <end position="176"/>
    </location>
</feature>
<evidence type="ECO:0000256" key="2">
    <source>
        <dbReference type="ARBA" id="ARBA00022630"/>
    </source>
</evidence>
<dbReference type="InterPro" id="IPR050816">
    <property type="entry name" value="Flavin-dep_Halogenase_NPB"/>
</dbReference>
<dbReference type="Gene3D" id="3.50.50.60">
    <property type="entry name" value="FAD/NAD(P)-binding domain"/>
    <property type="match status" value="1"/>
</dbReference>
<dbReference type="PRINTS" id="PR00420">
    <property type="entry name" value="RNGMNOXGNASE"/>
</dbReference>
<dbReference type="InterPro" id="IPR002938">
    <property type="entry name" value="FAD-bd"/>
</dbReference>
<comment type="catalytic activity">
    <reaction evidence="5">
        <text>melleolide F + FADH2 + chloride + O2 = 6'-chloromelleolide F + FAD + 2 H2O + H(+)</text>
        <dbReference type="Rhea" id="RHEA:67160"/>
        <dbReference type="ChEBI" id="CHEBI:15377"/>
        <dbReference type="ChEBI" id="CHEBI:15378"/>
        <dbReference type="ChEBI" id="CHEBI:15379"/>
        <dbReference type="ChEBI" id="CHEBI:17996"/>
        <dbReference type="ChEBI" id="CHEBI:57692"/>
        <dbReference type="ChEBI" id="CHEBI:58307"/>
        <dbReference type="ChEBI" id="CHEBI:167712"/>
        <dbReference type="ChEBI" id="CHEBI:167713"/>
    </reaction>
    <physiologicalReaction direction="left-to-right" evidence="5">
        <dbReference type="Rhea" id="RHEA:67161"/>
    </physiologicalReaction>
</comment>
<evidence type="ECO:0000259" key="6">
    <source>
        <dbReference type="Pfam" id="PF01494"/>
    </source>
</evidence>
<dbReference type="GO" id="GO:0044550">
    <property type="term" value="P:secondary metabolite biosynthetic process"/>
    <property type="evidence" value="ECO:0007669"/>
    <property type="project" value="UniProtKB-ARBA"/>
</dbReference>
<dbReference type="Pfam" id="PF01494">
    <property type="entry name" value="FAD_binding_3"/>
    <property type="match status" value="1"/>
</dbReference>
<dbReference type="PANTHER" id="PTHR43747">
    <property type="entry name" value="FAD-BINDING PROTEIN"/>
    <property type="match status" value="1"/>
</dbReference>
<accession>A0AAW0B5M6</accession>
<protein>
    <recommendedName>
        <fullName evidence="6">FAD-binding domain-containing protein</fullName>
    </recommendedName>
</protein>
<evidence type="ECO:0000313" key="8">
    <source>
        <dbReference type="Proteomes" id="UP001383192"/>
    </source>
</evidence>
<proteinExistence type="inferred from homology"/>
<evidence type="ECO:0000256" key="4">
    <source>
        <dbReference type="ARBA" id="ARBA00023002"/>
    </source>
</evidence>
<gene>
    <name evidence="7" type="ORF">VNI00_017662</name>
</gene>
<evidence type="ECO:0000313" key="7">
    <source>
        <dbReference type="EMBL" id="KAK7020672.1"/>
    </source>
</evidence>
<evidence type="ECO:0000256" key="1">
    <source>
        <dbReference type="ARBA" id="ARBA00005706"/>
    </source>
</evidence>